<evidence type="ECO:0000313" key="3">
    <source>
        <dbReference type="Proteomes" id="UP000825729"/>
    </source>
</evidence>
<feature type="transmembrane region" description="Helical" evidence="1">
    <location>
        <begin position="99"/>
        <end position="123"/>
    </location>
</feature>
<dbReference type="EMBL" id="JAINDJ010000004">
    <property type="protein sequence ID" value="KAG9449172.1"/>
    <property type="molecule type" value="Genomic_DNA"/>
</dbReference>
<feature type="transmembrane region" description="Helical" evidence="1">
    <location>
        <begin position="31"/>
        <end position="49"/>
    </location>
</feature>
<keyword evidence="1" id="KW-1133">Transmembrane helix</keyword>
<protein>
    <recommendedName>
        <fullName evidence="4">Transmembrane protein</fullName>
    </recommendedName>
</protein>
<gene>
    <name evidence="2" type="ORF">H6P81_009137</name>
</gene>
<keyword evidence="1" id="KW-0472">Membrane</keyword>
<dbReference type="PANTHER" id="PTHR36329:SF1">
    <property type="entry name" value="TRANSMEMBRANE PROTEIN"/>
    <property type="match status" value="1"/>
</dbReference>
<comment type="caution">
    <text evidence="2">The sequence shown here is derived from an EMBL/GenBank/DDBJ whole genome shotgun (WGS) entry which is preliminary data.</text>
</comment>
<organism evidence="2 3">
    <name type="scientific">Aristolochia fimbriata</name>
    <name type="common">White veined hardy Dutchman's pipe vine</name>
    <dbReference type="NCBI Taxonomy" id="158543"/>
    <lineage>
        <taxon>Eukaryota</taxon>
        <taxon>Viridiplantae</taxon>
        <taxon>Streptophyta</taxon>
        <taxon>Embryophyta</taxon>
        <taxon>Tracheophyta</taxon>
        <taxon>Spermatophyta</taxon>
        <taxon>Magnoliopsida</taxon>
        <taxon>Magnoliidae</taxon>
        <taxon>Piperales</taxon>
        <taxon>Aristolochiaceae</taxon>
        <taxon>Aristolochia</taxon>
    </lineage>
</organism>
<proteinExistence type="predicted"/>
<reference evidence="2 3" key="1">
    <citation type="submission" date="2021-07" db="EMBL/GenBank/DDBJ databases">
        <title>The Aristolochia fimbriata genome: insights into angiosperm evolution, floral development and chemical biosynthesis.</title>
        <authorList>
            <person name="Jiao Y."/>
        </authorList>
    </citation>
    <scope>NUCLEOTIDE SEQUENCE [LARGE SCALE GENOMIC DNA]</scope>
    <source>
        <strain evidence="2">IBCAS-2021</strain>
        <tissue evidence="2">Leaf</tissue>
    </source>
</reference>
<feature type="transmembrane region" description="Helical" evidence="1">
    <location>
        <begin position="61"/>
        <end position="87"/>
    </location>
</feature>
<feature type="transmembrane region" description="Helical" evidence="1">
    <location>
        <begin position="143"/>
        <end position="167"/>
    </location>
</feature>
<dbReference type="PANTHER" id="PTHR36329">
    <property type="entry name" value="TRANSMEMBRANE PROTEIN"/>
    <property type="match status" value="1"/>
</dbReference>
<evidence type="ECO:0000256" key="1">
    <source>
        <dbReference type="SAM" id="Phobius"/>
    </source>
</evidence>
<feature type="transmembrane region" description="Helical" evidence="1">
    <location>
        <begin position="248"/>
        <end position="268"/>
    </location>
</feature>
<dbReference type="AlphaFoldDB" id="A0AAV7ENH2"/>
<accession>A0AAV7ENH2</accession>
<name>A0AAV7ENH2_ARIFI</name>
<evidence type="ECO:0008006" key="4">
    <source>
        <dbReference type="Google" id="ProtNLM"/>
    </source>
</evidence>
<dbReference type="Proteomes" id="UP000825729">
    <property type="component" value="Unassembled WGS sequence"/>
</dbReference>
<evidence type="ECO:0000313" key="2">
    <source>
        <dbReference type="EMBL" id="KAG9449172.1"/>
    </source>
</evidence>
<keyword evidence="3" id="KW-1185">Reference proteome</keyword>
<sequence length="397" mass="45379">MSGFGEMVVAQSQGSVYGSAELDDFYRPLPFIYFGLLVIWVVLASYWIINAKRNSYLEPNHLQWTLAFTPVIKALQVFQAFLFWYSCLNRRICSIWMSYGVYVTGVLFQTASLVSFLLISHGYSIVCENLSVSERRTTAALGSALYLILVGYRASVPFFTVLLWVNYSVSFYVIFRHISQNLLVLREQMNTVEDENIQIMRDSICSKYLMFKKFQNAMQVLAMAQFMIHINLNSVIDNHWLTFLVHEWVQLCILLHVGYVTSHIFVCINWPSKRRQRTGFCTTAGWTFWSPEPAPRFSLVHEVEPEEHSTMPPIYSLEMDVNDFKDMSLNEWHIGVQTSSPQRSTGKSSSPLLIVVQHPRALNNPGQQGPTTTKAIAASIISSDSCWQSNRGQTLSK</sequence>
<keyword evidence="1" id="KW-0812">Transmembrane</keyword>